<accession>A0A5B8FZQ7</accession>
<feature type="domain" description="N-acetyltransferase" evidence="1">
    <location>
        <begin position="7"/>
        <end position="155"/>
    </location>
</feature>
<evidence type="ECO:0000313" key="2">
    <source>
        <dbReference type="EMBL" id="QDL92162.1"/>
    </source>
</evidence>
<protein>
    <submittedName>
        <fullName evidence="2">GNAT family N-acetyltransferase</fullName>
    </submittedName>
</protein>
<dbReference type="EMBL" id="CP040818">
    <property type="protein sequence ID" value="QDL92162.1"/>
    <property type="molecule type" value="Genomic_DNA"/>
</dbReference>
<evidence type="ECO:0000313" key="3">
    <source>
        <dbReference type="Proteomes" id="UP000305888"/>
    </source>
</evidence>
<dbReference type="AlphaFoldDB" id="A0A5B8FZQ7"/>
<dbReference type="RefSeq" id="WP_138572720.1">
    <property type="nucleotide sequence ID" value="NZ_CP040818.1"/>
</dbReference>
<dbReference type="KEGG" id="ppru:FDP22_10480"/>
<dbReference type="GO" id="GO:0016747">
    <property type="term" value="F:acyltransferase activity, transferring groups other than amino-acyl groups"/>
    <property type="evidence" value="ECO:0007669"/>
    <property type="project" value="InterPro"/>
</dbReference>
<name>A0A5B8FZQ7_9RHOB</name>
<evidence type="ECO:0000259" key="1">
    <source>
        <dbReference type="PROSITE" id="PS51186"/>
    </source>
</evidence>
<dbReference type="InterPro" id="IPR000182">
    <property type="entry name" value="GNAT_dom"/>
</dbReference>
<proteinExistence type="predicted"/>
<dbReference type="OrthoDB" id="7843527at2"/>
<reference evidence="2 3" key="1">
    <citation type="submission" date="2019-06" db="EMBL/GenBank/DDBJ databases">
        <title>Genome sequence of Rhodobacteraceae bacterium D4M1.</title>
        <authorList>
            <person name="Cao J."/>
        </authorList>
    </citation>
    <scope>NUCLEOTIDE SEQUENCE [LARGE SCALE GENOMIC DNA]</scope>
    <source>
        <strain evidence="2 3">D4M1</strain>
    </source>
</reference>
<dbReference type="InterPro" id="IPR016181">
    <property type="entry name" value="Acyl_CoA_acyltransferase"/>
</dbReference>
<dbReference type="PROSITE" id="PS51186">
    <property type="entry name" value="GNAT"/>
    <property type="match status" value="1"/>
</dbReference>
<organism evidence="2 3">
    <name type="scientific">Paroceanicella profunda</name>
    <dbReference type="NCBI Taxonomy" id="2579971"/>
    <lineage>
        <taxon>Bacteria</taxon>
        <taxon>Pseudomonadati</taxon>
        <taxon>Pseudomonadota</taxon>
        <taxon>Alphaproteobacteria</taxon>
        <taxon>Rhodobacterales</taxon>
        <taxon>Paracoccaceae</taxon>
        <taxon>Paroceanicella</taxon>
    </lineage>
</organism>
<keyword evidence="2" id="KW-0808">Transferase</keyword>
<dbReference type="Proteomes" id="UP000305888">
    <property type="component" value="Chromosome"/>
</dbReference>
<dbReference type="Gene3D" id="3.40.630.30">
    <property type="match status" value="1"/>
</dbReference>
<sequence length="197" mass="21725">MIGSVSGSFRSLMPWEGPLLLAHLERLPKDDLRLRFCNLPKHDILQEYSSEPLRRDRQVIGWFRDGELRGTAELRFGPDDVEAALTVEPEFRCNGIGLMLLERARRRAQALGAKAIRIFTSQNNRPMIAVARKAGLNMSFEDGDAEGALALAPAPAAFWADLLGEEAGQIASVLYWPAAFARAEAGRKPKPTRDAAA</sequence>
<dbReference type="Pfam" id="PF00583">
    <property type="entry name" value="Acetyltransf_1"/>
    <property type="match status" value="1"/>
</dbReference>
<dbReference type="SUPFAM" id="SSF55729">
    <property type="entry name" value="Acyl-CoA N-acyltransferases (Nat)"/>
    <property type="match status" value="1"/>
</dbReference>
<dbReference type="CDD" id="cd04301">
    <property type="entry name" value="NAT_SF"/>
    <property type="match status" value="1"/>
</dbReference>
<gene>
    <name evidence="2" type="ORF">FDP22_10480</name>
</gene>
<keyword evidence="3" id="KW-1185">Reference proteome</keyword>